<evidence type="ECO:0000256" key="1">
    <source>
        <dbReference type="SAM" id="Phobius"/>
    </source>
</evidence>
<keyword evidence="1" id="KW-0472">Membrane</keyword>
<evidence type="ECO:0000313" key="3">
    <source>
        <dbReference type="Proteomes" id="UP000315226"/>
    </source>
</evidence>
<comment type="caution">
    <text evidence="2">The sequence shown here is derived from an EMBL/GenBank/DDBJ whole genome shotgun (WGS) entry which is preliminary data.</text>
</comment>
<dbReference type="EMBL" id="BJMN01000040">
    <property type="protein sequence ID" value="GEB60220.1"/>
    <property type="molecule type" value="Genomic_DNA"/>
</dbReference>
<feature type="transmembrane region" description="Helical" evidence="1">
    <location>
        <begin position="212"/>
        <end position="233"/>
    </location>
</feature>
<gene>
    <name evidence="2" type="ORF">SGA01_58250</name>
</gene>
<dbReference type="Proteomes" id="UP000315226">
    <property type="component" value="Unassembled WGS sequence"/>
</dbReference>
<dbReference type="OrthoDB" id="3824322at2"/>
<reference evidence="2 3" key="1">
    <citation type="submission" date="2019-06" db="EMBL/GenBank/DDBJ databases">
        <title>Whole genome shotgun sequence of Streptomyces gardneri NBRC 12865.</title>
        <authorList>
            <person name="Hosoyama A."/>
            <person name="Uohara A."/>
            <person name="Ohji S."/>
            <person name="Ichikawa N."/>
        </authorList>
    </citation>
    <scope>NUCLEOTIDE SEQUENCE [LARGE SCALE GENOMIC DNA]</scope>
    <source>
        <strain evidence="2 3">NBRC 12865</strain>
    </source>
</reference>
<feature type="transmembrane region" description="Helical" evidence="1">
    <location>
        <begin position="125"/>
        <end position="146"/>
    </location>
</feature>
<keyword evidence="3" id="KW-1185">Reference proteome</keyword>
<feature type="transmembrane region" description="Helical" evidence="1">
    <location>
        <begin position="93"/>
        <end position="113"/>
    </location>
</feature>
<sequence length="286" mass="30735">MRRLISPSRSAVFPTRAVAVLTALAGALFAALVFAPRMLATRGRDSDLADRHTLVNDLCDAFIGYWRSGKEQPSPGLERVIDYWFRYNVVKGVIASILLMVLVALGSLLWKTFLRDGGPGRVRKVALVSAGVSVVGFALFALWTAVASLQGAAAPFASILPLLGGASNGALADTVDQIKQQLTDSTGGSEQARPALEGIVSDYVRFHVVREIAAVPIAFAFTGASVMLWNKLARRGSNDRRTRRVLVSFAASSTVLSLFFILIFLVNRATATDPNPGLLNLFNGSW</sequence>
<dbReference type="RefSeq" id="WP_141299859.1">
    <property type="nucleotide sequence ID" value="NZ_BJMN01000040.1"/>
</dbReference>
<keyword evidence="1" id="KW-1133">Transmembrane helix</keyword>
<protein>
    <submittedName>
        <fullName evidence="2">Uncharacterized protein</fullName>
    </submittedName>
</protein>
<accession>A0A4Y3RWA5</accession>
<keyword evidence="1" id="KW-0812">Transmembrane</keyword>
<proteinExistence type="predicted"/>
<name>A0A4Y3RWA5_9ACTN</name>
<organism evidence="2 3">
    <name type="scientific">Streptomyces gardneri</name>
    <dbReference type="NCBI Taxonomy" id="66892"/>
    <lineage>
        <taxon>Bacteria</taxon>
        <taxon>Bacillati</taxon>
        <taxon>Actinomycetota</taxon>
        <taxon>Actinomycetes</taxon>
        <taxon>Kitasatosporales</taxon>
        <taxon>Streptomycetaceae</taxon>
        <taxon>Streptomyces</taxon>
    </lineage>
</organism>
<evidence type="ECO:0000313" key="2">
    <source>
        <dbReference type="EMBL" id="GEB60220.1"/>
    </source>
</evidence>
<feature type="transmembrane region" description="Helical" evidence="1">
    <location>
        <begin position="245"/>
        <end position="266"/>
    </location>
</feature>
<dbReference type="AlphaFoldDB" id="A0A4Y3RWA5"/>